<dbReference type="RefSeq" id="WP_163457411.1">
    <property type="nucleotide sequence ID" value="NZ_JAAGOH010000010.1"/>
</dbReference>
<sequence length="303" mass="32610">MNDAPSEPGAGSPEQQALLQAVQAVLAPLARLAVARGLHFGTVEEQLKVAFVAAAREAALRAHPQALPHRLVSRLATATGISRREVTRLVQADLQAAEPRRSPPVQVFARWTTDPVYLDGQGQPRPLQRQGPAPSFESLAASITRDVHPRSLLDGLVGLRLAELDEGRDEVRLLRTAFVPREDQVRMLGFLGSNVGAHLAAAVENVEGRQPPHLEQAIKADGLSAASVADMHALIQAQWRLLARALVPELQRRIDQDDPGADTLHRLRVGLYMYADQAPALAAPQPPAPSLGAGSDDDEELVD</sequence>
<protein>
    <submittedName>
        <fullName evidence="2">Uncharacterized protein</fullName>
    </submittedName>
</protein>
<feature type="region of interest" description="Disordered" evidence="1">
    <location>
        <begin position="281"/>
        <end position="303"/>
    </location>
</feature>
<keyword evidence="3" id="KW-1185">Reference proteome</keyword>
<evidence type="ECO:0000313" key="3">
    <source>
        <dbReference type="Proteomes" id="UP000484255"/>
    </source>
</evidence>
<organism evidence="2 3">
    <name type="scientific">Ideonella livida</name>
    <dbReference type="NCBI Taxonomy" id="2707176"/>
    <lineage>
        <taxon>Bacteria</taxon>
        <taxon>Pseudomonadati</taxon>
        <taxon>Pseudomonadota</taxon>
        <taxon>Betaproteobacteria</taxon>
        <taxon>Burkholderiales</taxon>
        <taxon>Sphaerotilaceae</taxon>
        <taxon>Ideonella</taxon>
    </lineage>
</organism>
<dbReference type="Proteomes" id="UP000484255">
    <property type="component" value="Unassembled WGS sequence"/>
</dbReference>
<name>A0A7C9TJ69_9BURK</name>
<dbReference type="Pfam" id="PF20112">
    <property type="entry name" value="DUF6502"/>
    <property type="match status" value="1"/>
</dbReference>
<gene>
    <name evidence="2" type="ORF">G3A44_10210</name>
</gene>
<accession>A0A7C9TJ69</accession>
<comment type="caution">
    <text evidence="2">The sequence shown here is derived from an EMBL/GenBank/DDBJ whole genome shotgun (WGS) entry which is preliminary data.</text>
</comment>
<dbReference type="AlphaFoldDB" id="A0A7C9TJ69"/>
<proteinExistence type="predicted"/>
<dbReference type="EMBL" id="JAAGOH010000010">
    <property type="protein sequence ID" value="NDY91558.1"/>
    <property type="molecule type" value="Genomic_DNA"/>
</dbReference>
<dbReference type="InterPro" id="IPR045445">
    <property type="entry name" value="DUF6502"/>
</dbReference>
<evidence type="ECO:0000256" key="1">
    <source>
        <dbReference type="SAM" id="MobiDB-lite"/>
    </source>
</evidence>
<evidence type="ECO:0000313" key="2">
    <source>
        <dbReference type="EMBL" id="NDY91558.1"/>
    </source>
</evidence>
<reference evidence="2 3" key="1">
    <citation type="submission" date="2020-02" db="EMBL/GenBank/DDBJ databases">
        <title>Ideonella bacterium strain TBM-1.</title>
        <authorList>
            <person name="Chen W.-M."/>
        </authorList>
    </citation>
    <scope>NUCLEOTIDE SEQUENCE [LARGE SCALE GENOMIC DNA]</scope>
    <source>
        <strain evidence="2 3">TBM-1</strain>
    </source>
</reference>